<feature type="region of interest" description="Disordered" evidence="1">
    <location>
        <begin position="1"/>
        <end position="27"/>
    </location>
</feature>
<dbReference type="Proteomes" id="UP000198546">
    <property type="component" value="Chromosome i"/>
</dbReference>
<dbReference type="Pfam" id="PF02517">
    <property type="entry name" value="Rce1-like"/>
    <property type="match status" value="1"/>
</dbReference>
<feature type="transmembrane region" description="Helical" evidence="2">
    <location>
        <begin position="88"/>
        <end position="107"/>
    </location>
</feature>
<feature type="compositionally biased region" description="Pro residues" evidence="1">
    <location>
        <begin position="1"/>
        <end position="10"/>
    </location>
</feature>
<dbReference type="RefSeq" id="WP_090595881.1">
    <property type="nucleotide sequence ID" value="NZ_LT629688.1"/>
</dbReference>
<dbReference type="GO" id="GO:0004175">
    <property type="term" value="F:endopeptidase activity"/>
    <property type="evidence" value="ECO:0007669"/>
    <property type="project" value="UniProtKB-ARBA"/>
</dbReference>
<dbReference type="AlphaFoldDB" id="A0A1G7EJ65"/>
<keyword evidence="2" id="KW-0472">Membrane</keyword>
<gene>
    <name evidence="4" type="ORF">SAMN04489747_3965</name>
</gene>
<keyword evidence="2" id="KW-0812">Transmembrane</keyword>
<dbReference type="GO" id="GO:0080120">
    <property type="term" value="P:CAAX-box protein maturation"/>
    <property type="evidence" value="ECO:0007669"/>
    <property type="project" value="UniProtKB-ARBA"/>
</dbReference>
<keyword evidence="5" id="KW-1185">Reference proteome</keyword>
<evidence type="ECO:0000259" key="3">
    <source>
        <dbReference type="Pfam" id="PF02517"/>
    </source>
</evidence>
<feature type="transmembrane region" description="Helical" evidence="2">
    <location>
        <begin position="213"/>
        <end position="236"/>
    </location>
</feature>
<evidence type="ECO:0000256" key="2">
    <source>
        <dbReference type="SAM" id="Phobius"/>
    </source>
</evidence>
<proteinExistence type="predicted"/>
<dbReference type="InterPro" id="IPR003675">
    <property type="entry name" value="Rce1/LyrA-like_dom"/>
</dbReference>
<evidence type="ECO:0000313" key="4">
    <source>
        <dbReference type="EMBL" id="SDE63730.1"/>
    </source>
</evidence>
<keyword evidence="2" id="KW-1133">Transmembrane helix</keyword>
<feature type="transmembrane region" description="Helical" evidence="2">
    <location>
        <begin position="248"/>
        <end position="270"/>
    </location>
</feature>
<protein>
    <recommendedName>
        <fullName evidence="3">CAAX prenyl protease 2/Lysostaphin resistance protein A-like domain-containing protein</fullName>
    </recommendedName>
</protein>
<organism evidence="4 5">
    <name type="scientific">Auraticoccus monumenti</name>
    <dbReference type="NCBI Taxonomy" id="675864"/>
    <lineage>
        <taxon>Bacteria</taxon>
        <taxon>Bacillati</taxon>
        <taxon>Actinomycetota</taxon>
        <taxon>Actinomycetes</taxon>
        <taxon>Propionibacteriales</taxon>
        <taxon>Propionibacteriaceae</taxon>
        <taxon>Auraticoccus</taxon>
    </lineage>
</organism>
<name>A0A1G7EJ65_9ACTN</name>
<sequence>MAPSSTPRPVPARSGARTRPAPVRAASRALLEEAPDDVHLLPGAVEPAQDRRGAGTTALRRRRVAVLVTVLVGAVLLGWSLSREPGDPLFLVSSLVLAAVWLGGARLSGHVPLGWWRTGSGERRRPVVPGVLVGASAMAVFFLGALVVAQLPVLREAVLDVLAHAALPGLVPVVGVALLNAVAEEAFFRGALYDAVRSPGADRSWRPVLVTTVVYTVVTAATGNVMLVLAAAVLGLLCGLHRRSTGGVLGPVLIHVVWSIGMLLVLRPLIEAAG</sequence>
<feature type="transmembrane region" description="Helical" evidence="2">
    <location>
        <begin position="64"/>
        <end position="82"/>
    </location>
</feature>
<feature type="transmembrane region" description="Helical" evidence="2">
    <location>
        <begin position="127"/>
        <end position="149"/>
    </location>
</feature>
<evidence type="ECO:0000313" key="5">
    <source>
        <dbReference type="Proteomes" id="UP000198546"/>
    </source>
</evidence>
<feature type="transmembrane region" description="Helical" evidence="2">
    <location>
        <begin position="161"/>
        <end position="183"/>
    </location>
</feature>
<feature type="domain" description="CAAX prenyl protease 2/Lysostaphin resistance protein A-like" evidence="3">
    <location>
        <begin position="170"/>
        <end position="259"/>
    </location>
</feature>
<dbReference type="STRING" id="675864.SAMN04489747_3965"/>
<accession>A0A1G7EJ65</accession>
<evidence type="ECO:0000256" key="1">
    <source>
        <dbReference type="SAM" id="MobiDB-lite"/>
    </source>
</evidence>
<dbReference type="OrthoDB" id="4407663at2"/>
<dbReference type="EMBL" id="LT629688">
    <property type="protein sequence ID" value="SDE63730.1"/>
    <property type="molecule type" value="Genomic_DNA"/>
</dbReference>
<reference evidence="4 5" key="1">
    <citation type="submission" date="2016-10" db="EMBL/GenBank/DDBJ databases">
        <authorList>
            <person name="de Groot N.N."/>
        </authorList>
    </citation>
    <scope>NUCLEOTIDE SEQUENCE [LARGE SCALE GENOMIC DNA]</scope>
    <source>
        <strain evidence="4 5">MON 2.2</strain>
    </source>
</reference>